<dbReference type="SUPFAM" id="SSF55874">
    <property type="entry name" value="ATPase domain of HSP90 chaperone/DNA topoisomerase II/histidine kinase"/>
    <property type="match status" value="1"/>
</dbReference>
<keyword evidence="1" id="KW-0808">Transferase</keyword>
<sequence>MGVIGSSNISGSGVTLLKPPNTVNERGYWLPRHRRSAGVARERLREFLADVGGGGQLLDAAESVLTELVTNAVEHARVSPGRLIAVRLLASDGRLRIEVHDASEERPVLRPEVGGDEESGRGLRLVELLAVAWGCCPRPGGVGKLVWAVVGPVEGGS</sequence>
<dbReference type="PANTHER" id="PTHR35526">
    <property type="entry name" value="ANTI-SIGMA-F FACTOR RSBW-RELATED"/>
    <property type="match status" value="1"/>
</dbReference>
<name>A0A561EQP5_9ACTN</name>
<accession>A0A561EQP5</accession>
<keyword evidence="1" id="KW-0418">Kinase</keyword>
<evidence type="ECO:0000313" key="4">
    <source>
        <dbReference type="Proteomes" id="UP000318416"/>
    </source>
</evidence>
<organism evidence="3 4">
    <name type="scientific">Kitasatospora atroaurantiaca</name>
    <dbReference type="NCBI Taxonomy" id="285545"/>
    <lineage>
        <taxon>Bacteria</taxon>
        <taxon>Bacillati</taxon>
        <taxon>Actinomycetota</taxon>
        <taxon>Actinomycetes</taxon>
        <taxon>Kitasatosporales</taxon>
        <taxon>Streptomycetaceae</taxon>
        <taxon>Kitasatospora</taxon>
    </lineage>
</organism>
<dbReference type="AlphaFoldDB" id="A0A561EQP5"/>
<dbReference type="Pfam" id="PF13581">
    <property type="entry name" value="HATPase_c_2"/>
    <property type="match status" value="1"/>
</dbReference>
<dbReference type="PANTHER" id="PTHR35526:SF3">
    <property type="entry name" value="ANTI-SIGMA-F FACTOR RSBW"/>
    <property type="match status" value="1"/>
</dbReference>
<dbReference type="InterPro" id="IPR036890">
    <property type="entry name" value="HATPase_C_sf"/>
</dbReference>
<comment type="caution">
    <text evidence="3">The sequence shown here is derived from an EMBL/GenBank/DDBJ whole genome shotgun (WGS) entry which is preliminary data.</text>
</comment>
<protein>
    <submittedName>
        <fullName evidence="3">Anti-sigma regulatory factor (Ser/Thr protein kinase)</fullName>
    </submittedName>
</protein>
<dbReference type="InterPro" id="IPR003594">
    <property type="entry name" value="HATPase_dom"/>
</dbReference>
<dbReference type="GO" id="GO:0004674">
    <property type="term" value="F:protein serine/threonine kinase activity"/>
    <property type="evidence" value="ECO:0007669"/>
    <property type="project" value="UniProtKB-KW"/>
</dbReference>
<dbReference type="OrthoDB" id="3872536at2"/>
<evidence type="ECO:0000259" key="2">
    <source>
        <dbReference type="Pfam" id="PF13581"/>
    </source>
</evidence>
<dbReference type="EMBL" id="VIVR01000001">
    <property type="protein sequence ID" value="TWE17915.1"/>
    <property type="molecule type" value="Genomic_DNA"/>
</dbReference>
<proteinExistence type="predicted"/>
<dbReference type="InterPro" id="IPR050267">
    <property type="entry name" value="Anti-sigma-factor_SerPK"/>
</dbReference>
<feature type="domain" description="Histidine kinase/HSP90-like ATPase" evidence="2">
    <location>
        <begin position="36"/>
        <end position="130"/>
    </location>
</feature>
<dbReference type="Gene3D" id="3.30.565.10">
    <property type="entry name" value="Histidine kinase-like ATPase, C-terminal domain"/>
    <property type="match status" value="1"/>
</dbReference>
<keyword evidence="1" id="KW-0723">Serine/threonine-protein kinase</keyword>
<evidence type="ECO:0000313" key="3">
    <source>
        <dbReference type="EMBL" id="TWE17915.1"/>
    </source>
</evidence>
<dbReference type="CDD" id="cd16936">
    <property type="entry name" value="HATPase_RsbW-like"/>
    <property type="match status" value="1"/>
</dbReference>
<dbReference type="RefSeq" id="WP_145790905.1">
    <property type="nucleotide sequence ID" value="NZ_BAAABR010000007.1"/>
</dbReference>
<reference evidence="3 4" key="1">
    <citation type="submission" date="2019-06" db="EMBL/GenBank/DDBJ databases">
        <title>Sequencing the genomes of 1000 actinobacteria strains.</title>
        <authorList>
            <person name="Klenk H.-P."/>
        </authorList>
    </citation>
    <scope>NUCLEOTIDE SEQUENCE [LARGE SCALE GENOMIC DNA]</scope>
    <source>
        <strain evidence="3 4">DSM 41649</strain>
    </source>
</reference>
<keyword evidence="4" id="KW-1185">Reference proteome</keyword>
<gene>
    <name evidence="3" type="ORF">FB465_2959</name>
</gene>
<dbReference type="Proteomes" id="UP000318416">
    <property type="component" value="Unassembled WGS sequence"/>
</dbReference>
<evidence type="ECO:0000256" key="1">
    <source>
        <dbReference type="ARBA" id="ARBA00022527"/>
    </source>
</evidence>